<dbReference type="AlphaFoldDB" id="A0A1Y2CJW2"/>
<gene>
    <name evidence="2" type="ORF">BCR33DRAFT_848673</name>
</gene>
<dbReference type="Gene3D" id="3.30.420.10">
    <property type="entry name" value="Ribonuclease H-like superfamily/Ribonuclease H"/>
    <property type="match status" value="1"/>
</dbReference>
<dbReference type="Proteomes" id="UP000193642">
    <property type="component" value="Unassembled WGS sequence"/>
</dbReference>
<dbReference type="SUPFAM" id="SSF53098">
    <property type="entry name" value="Ribonuclease H-like"/>
    <property type="match status" value="1"/>
</dbReference>
<evidence type="ECO:0000313" key="2">
    <source>
        <dbReference type="EMBL" id="ORY47302.1"/>
    </source>
</evidence>
<keyword evidence="3" id="KW-1185">Reference proteome</keyword>
<proteinExistence type="predicted"/>
<sequence length="174" mass="19354">MSHRWQVALDLEWYDQSQGDHLTEVGLAVKTDAGIKHFHFSVKEHSHLLSRYAPFSSSGFVFGATQVLPLKQVKDNLIFYLTGGLDSVDVDLVWHNPVQDRKVLAKNGIIINELVPIERQFDTGVLFGGKPRKLSAILDALQIPYSKAALHDAGNDAAYTLLAYLAMKPLLDDV</sequence>
<dbReference type="InterPro" id="IPR048519">
    <property type="entry name" value="Gfd2/YDR514C-like_C"/>
</dbReference>
<dbReference type="PANTHER" id="PTHR28083:SF1">
    <property type="entry name" value="GOOD FOR FULL DBP5 ACTIVITY PROTEIN 2"/>
    <property type="match status" value="1"/>
</dbReference>
<dbReference type="Pfam" id="PF21762">
    <property type="entry name" value="DEDDh_C"/>
    <property type="match status" value="1"/>
</dbReference>
<dbReference type="InterPro" id="IPR040151">
    <property type="entry name" value="Gfd2/YDR514C-like"/>
</dbReference>
<dbReference type="GO" id="GO:0003676">
    <property type="term" value="F:nucleic acid binding"/>
    <property type="evidence" value="ECO:0007669"/>
    <property type="project" value="InterPro"/>
</dbReference>
<dbReference type="EMBL" id="MCGO01000014">
    <property type="protein sequence ID" value="ORY47302.1"/>
    <property type="molecule type" value="Genomic_DNA"/>
</dbReference>
<accession>A0A1Y2CJW2</accession>
<reference evidence="2 3" key="1">
    <citation type="submission" date="2016-07" db="EMBL/GenBank/DDBJ databases">
        <title>Pervasive Adenine N6-methylation of Active Genes in Fungi.</title>
        <authorList>
            <consortium name="DOE Joint Genome Institute"/>
            <person name="Mondo S.J."/>
            <person name="Dannebaum R.O."/>
            <person name="Kuo R.C."/>
            <person name="Labutti K."/>
            <person name="Haridas S."/>
            <person name="Kuo A."/>
            <person name="Salamov A."/>
            <person name="Ahrendt S.R."/>
            <person name="Lipzen A."/>
            <person name="Sullivan W."/>
            <person name="Andreopoulos W.B."/>
            <person name="Clum A."/>
            <person name="Lindquist E."/>
            <person name="Daum C."/>
            <person name="Ramamoorthy G.K."/>
            <person name="Gryganskyi A."/>
            <person name="Culley D."/>
            <person name="Magnuson J.K."/>
            <person name="James T.Y."/>
            <person name="O'Malley M.A."/>
            <person name="Stajich J.E."/>
            <person name="Spatafora J.W."/>
            <person name="Visel A."/>
            <person name="Grigoriev I.V."/>
        </authorList>
    </citation>
    <scope>NUCLEOTIDE SEQUENCE [LARGE SCALE GENOMIC DNA]</scope>
    <source>
        <strain evidence="2 3">JEL800</strain>
    </source>
</reference>
<evidence type="ECO:0000313" key="3">
    <source>
        <dbReference type="Proteomes" id="UP000193642"/>
    </source>
</evidence>
<dbReference type="OrthoDB" id="2145921at2759"/>
<feature type="domain" description="Gfd2/YDR514C-like C-terminal" evidence="1">
    <location>
        <begin position="7"/>
        <end position="167"/>
    </location>
</feature>
<dbReference type="InterPro" id="IPR012337">
    <property type="entry name" value="RNaseH-like_sf"/>
</dbReference>
<dbReference type="InterPro" id="IPR036397">
    <property type="entry name" value="RNaseH_sf"/>
</dbReference>
<evidence type="ECO:0000259" key="1">
    <source>
        <dbReference type="Pfam" id="PF21762"/>
    </source>
</evidence>
<protein>
    <recommendedName>
        <fullName evidence="1">Gfd2/YDR514C-like C-terminal domain-containing protein</fullName>
    </recommendedName>
</protein>
<dbReference type="PANTHER" id="PTHR28083">
    <property type="entry name" value="GOOD FOR FULL DBP5 ACTIVITY PROTEIN 2"/>
    <property type="match status" value="1"/>
</dbReference>
<comment type="caution">
    <text evidence="2">The sequence shown here is derived from an EMBL/GenBank/DDBJ whole genome shotgun (WGS) entry which is preliminary data.</text>
</comment>
<dbReference type="GO" id="GO:0005634">
    <property type="term" value="C:nucleus"/>
    <property type="evidence" value="ECO:0007669"/>
    <property type="project" value="TreeGrafter"/>
</dbReference>
<organism evidence="2 3">
    <name type="scientific">Rhizoclosmatium globosum</name>
    <dbReference type="NCBI Taxonomy" id="329046"/>
    <lineage>
        <taxon>Eukaryota</taxon>
        <taxon>Fungi</taxon>
        <taxon>Fungi incertae sedis</taxon>
        <taxon>Chytridiomycota</taxon>
        <taxon>Chytridiomycota incertae sedis</taxon>
        <taxon>Chytridiomycetes</taxon>
        <taxon>Chytridiales</taxon>
        <taxon>Chytriomycetaceae</taxon>
        <taxon>Rhizoclosmatium</taxon>
    </lineage>
</organism>
<name>A0A1Y2CJW2_9FUNG</name>